<dbReference type="PANTHER" id="PTHR13356">
    <property type="entry name" value="OB FOLD NUCLEIC ACID BINDING PROTEIN-RELATED"/>
    <property type="match status" value="1"/>
</dbReference>
<feature type="compositionally biased region" description="Low complexity" evidence="2">
    <location>
        <begin position="141"/>
        <end position="150"/>
    </location>
</feature>
<name>A0A224YQY0_9ACAR</name>
<dbReference type="GO" id="GO:0003677">
    <property type="term" value="F:DNA binding"/>
    <property type="evidence" value="ECO:0007669"/>
    <property type="project" value="UniProtKB-KW"/>
</dbReference>
<dbReference type="GO" id="GO:0005694">
    <property type="term" value="C:chromosome"/>
    <property type="evidence" value="ECO:0007669"/>
    <property type="project" value="UniProtKB-ARBA"/>
</dbReference>
<dbReference type="GO" id="GO:0044818">
    <property type="term" value="P:mitotic G2/M transition checkpoint"/>
    <property type="evidence" value="ECO:0007669"/>
    <property type="project" value="TreeGrafter"/>
</dbReference>
<feature type="compositionally biased region" description="Polar residues" evidence="2">
    <location>
        <begin position="126"/>
        <end position="136"/>
    </location>
</feature>
<reference evidence="3" key="1">
    <citation type="journal article" date="2017" name="Parasit. Vectors">
        <title>Sialotranscriptomics of Rhipicephalus zambeziensis reveals intricate expression profiles of secretory proteins and suggests tight temporal transcriptional regulation during blood-feeding.</title>
        <authorList>
            <person name="de Castro M.H."/>
            <person name="de Klerk D."/>
            <person name="Pienaar R."/>
            <person name="Rees D.J.G."/>
            <person name="Mans B.J."/>
        </authorList>
    </citation>
    <scope>NUCLEOTIDE SEQUENCE</scope>
    <source>
        <tissue evidence="3">Salivary glands</tissue>
    </source>
</reference>
<sequence>MEPTTIRDLKPGMKNLSIIFIVLEIGRPNMTKEGHEVRTCRVADRSGSINVSVWDEPGTCIQQGDICKLTKGYASLWKGCLTLYTGKGGDIQKIGEFCLPFSETPFMSEPNPEFMQQLQAKLNANVDQRRSPTSQVGGASGDSLGAAALPTPAPGNGHPGGLGFAPRGGGRQGMPYGSMRMPLPSHNNGFGINAGVPSAKPPRPNRRLSIVPASLTSGQASRSPDDSALSQSPLGAAVGDCRRTAGCLLWADNAPQHAQHVHHVPPERLFAAFCMACISLHFFWSRFCSP</sequence>
<dbReference type="AlphaFoldDB" id="A0A224YQY0"/>
<dbReference type="GO" id="GO:0010212">
    <property type="term" value="P:response to ionizing radiation"/>
    <property type="evidence" value="ECO:0007669"/>
    <property type="project" value="TreeGrafter"/>
</dbReference>
<accession>A0A224YQY0</accession>
<dbReference type="GO" id="GO:0000724">
    <property type="term" value="P:double-strand break repair via homologous recombination"/>
    <property type="evidence" value="ECO:0007669"/>
    <property type="project" value="TreeGrafter"/>
</dbReference>
<feature type="compositionally biased region" description="Gly residues" evidence="2">
    <location>
        <begin position="157"/>
        <end position="172"/>
    </location>
</feature>
<evidence type="ECO:0000256" key="1">
    <source>
        <dbReference type="ARBA" id="ARBA00023125"/>
    </source>
</evidence>
<dbReference type="SUPFAM" id="SSF50249">
    <property type="entry name" value="Nucleic acid-binding proteins"/>
    <property type="match status" value="1"/>
</dbReference>
<dbReference type="GO" id="GO:0070876">
    <property type="term" value="C:SOSS complex"/>
    <property type="evidence" value="ECO:0007669"/>
    <property type="project" value="TreeGrafter"/>
</dbReference>
<dbReference type="FunFam" id="2.40.50.140:FF:000072">
    <property type="entry name" value="SOSS complex subunit B2"/>
    <property type="match status" value="1"/>
</dbReference>
<proteinExistence type="predicted"/>
<dbReference type="PANTHER" id="PTHR13356:SF0">
    <property type="entry name" value="SOSS COMPLEX SUBUNIT B HOMOLOG"/>
    <property type="match status" value="1"/>
</dbReference>
<organism evidence="3">
    <name type="scientific">Rhipicephalus zambeziensis</name>
    <dbReference type="NCBI Taxonomy" id="60191"/>
    <lineage>
        <taxon>Eukaryota</taxon>
        <taxon>Metazoa</taxon>
        <taxon>Ecdysozoa</taxon>
        <taxon>Arthropoda</taxon>
        <taxon>Chelicerata</taxon>
        <taxon>Arachnida</taxon>
        <taxon>Acari</taxon>
        <taxon>Parasitiformes</taxon>
        <taxon>Ixodida</taxon>
        <taxon>Ixodoidea</taxon>
        <taxon>Ixodidae</taxon>
        <taxon>Rhipicephalinae</taxon>
        <taxon>Rhipicephalus</taxon>
        <taxon>Rhipicephalus</taxon>
    </lineage>
</organism>
<dbReference type="InterPro" id="IPR012340">
    <property type="entry name" value="NA-bd_OB-fold"/>
</dbReference>
<evidence type="ECO:0000313" key="3">
    <source>
        <dbReference type="EMBL" id="MAA16240.1"/>
    </source>
</evidence>
<protein>
    <submittedName>
        <fullName evidence="3">SOSS complex subunit B1-like</fullName>
    </submittedName>
</protein>
<dbReference type="InterPro" id="IPR051231">
    <property type="entry name" value="SOSS-B"/>
</dbReference>
<feature type="region of interest" description="Disordered" evidence="2">
    <location>
        <begin position="126"/>
        <end position="175"/>
    </location>
</feature>
<dbReference type="CDD" id="cd04491">
    <property type="entry name" value="SoSSB_OBF"/>
    <property type="match status" value="1"/>
</dbReference>
<evidence type="ECO:0000256" key="2">
    <source>
        <dbReference type="SAM" id="MobiDB-lite"/>
    </source>
</evidence>
<dbReference type="EMBL" id="GFPF01005094">
    <property type="protein sequence ID" value="MAA16240.1"/>
    <property type="molecule type" value="Transcribed_RNA"/>
</dbReference>
<dbReference type="Gene3D" id="2.40.50.140">
    <property type="entry name" value="Nucleic acid-binding proteins"/>
    <property type="match status" value="1"/>
</dbReference>
<keyword evidence="1" id="KW-0238">DNA-binding</keyword>